<feature type="chain" id="PRO_5043541908" description="Haloacid dehalogenase-like hydrolase domain-containing protein 2" evidence="6">
    <location>
        <begin position="18"/>
        <end position="345"/>
    </location>
</feature>
<comment type="caution">
    <text evidence="7">The sequence shown here is derived from an EMBL/GenBank/DDBJ whole genome shotgun (WGS) entry which is preliminary data.</text>
</comment>
<evidence type="ECO:0000256" key="4">
    <source>
        <dbReference type="ARBA" id="ARBA00022842"/>
    </source>
</evidence>
<dbReference type="GO" id="GO:0016791">
    <property type="term" value="F:phosphatase activity"/>
    <property type="evidence" value="ECO:0007669"/>
    <property type="project" value="InterPro"/>
</dbReference>
<dbReference type="SUPFAM" id="SSF56784">
    <property type="entry name" value="HAD-like"/>
    <property type="match status" value="1"/>
</dbReference>
<comment type="cofactor">
    <cofactor evidence="1">
        <name>Mg(2+)</name>
        <dbReference type="ChEBI" id="CHEBI:18420"/>
    </cofactor>
</comment>
<dbReference type="GO" id="GO:0005737">
    <property type="term" value="C:cytoplasm"/>
    <property type="evidence" value="ECO:0007669"/>
    <property type="project" value="TreeGrafter"/>
</dbReference>
<evidence type="ECO:0000256" key="6">
    <source>
        <dbReference type="SAM" id="SignalP"/>
    </source>
</evidence>
<dbReference type="InterPro" id="IPR023214">
    <property type="entry name" value="HAD_sf"/>
</dbReference>
<dbReference type="Pfam" id="PF13344">
    <property type="entry name" value="Hydrolase_6"/>
    <property type="match status" value="1"/>
</dbReference>
<dbReference type="NCBIfam" id="TIGR01458">
    <property type="entry name" value="HAD-SF-IIA-hyp3"/>
    <property type="match status" value="1"/>
</dbReference>
<evidence type="ECO:0000256" key="2">
    <source>
        <dbReference type="ARBA" id="ARBA00007958"/>
    </source>
</evidence>
<dbReference type="InterPro" id="IPR036412">
    <property type="entry name" value="HAD-like_sf"/>
</dbReference>
<dbReference type="PANTHER" id="PTHR19288:SF46">
    <property type="entry name" value="HALOACID DEHALOGENASE-LIKE HYDROLASE DOMAIN-CONTAINING PROTEIN 2"/>
    <property type="match status" value="1"/>
</dbReference>
<dbReference type="CDD" id="cd07509">
    <property type="entry name" value="HAD_PPase"/>
    <property type="match status" value="1"/>
</dbReference>
<organism evidence="7 8">
    <name type="scientific">Scylla paramamosain</name>
    <name type="common">Mud crab</name>
    <dbReference type="NCBI Taxonomy" id="85552"/>
    <lineage>
        <taxon>Eukaryota</taxon>
        <taxon>Metazoa</taxon>
        <taxon>Ecdysozoa</taxon>
        <taxon>Arthropoda</taxon>
        <taxon>Crustacea</taxon>
        <taxon>Multicrustacea</taxon>
        <taxon>Malacostraca</taxon>
        <taxon>Eumalacostraca</taxon>
        <taxon>Eucarida</taxon>
        <taxon>Decapoda</taxon>
        <taxon>Pleocyemata</taxon>
        <taxon>Brachyura</taxon>
        <taxon>Eubrachyura</taxon>
        <taxon>Portunoidea</taxon>
        <taxon>Portunidae</taxon>
        <taxon>Portuninae</taxon>
        <taxon>Scylla</taxon>
    </lineage>
</organism>
<dbReference type="NCBIfam" id="TIGR01460">
    <property type="entry name" value="HAD-SF-IIA"/>
    <property type="match status" value="1"/>
</dbReference>
<evidence type="ECO:0000313" key="8">
    <source>
        <dbReference type="Proteomes" id="UP001487740"/>
    </source>
</evidence>
<keyword evidence="6" id="KW-0732">Signal</keyword>
<dbReference type="PANTHER" id="PTHR19288">
    <property type="entry name" value="4-NITROPHENYLPHOSPHATASE-RELATED"/>
    <property type="match status" value="1"/>
</dbReference>
<keyword evidence="4" id="KW-0460">Magnesium</keyword>
<dbReference type="Pfam" id="PF13242">
    <property type="entry name" value="Hydrolase_like"/>
    <property type="match status" value="1"/>
</dbReference>
<reference evidence="7 8" key="1">
    <citation type="submission" date="2023-03" db="EMBL/GenBank/DDBJ databases">
        <title>High-quality genome of Scylla paramamosain provides insights in environmental adaptation.</title>
        <authorList>
            <person name="Zhang L."/>
        </authorList>
    </citation>
    <scope>NUCLEOTIDE SEQUENCE [LARGE SCALE GENOMIC DNA]</scope>
    <source>
        <strain evidence="7">LZ_2023a</strain>
        <tissue evidence="7">Muscle</tissue>
    </source>
</reference>
<dbReference type="Gene3D" id="3.40.50.1000">
    <property type="entry name" value="HAD superfamily/HAD-like"/>
    <property type="match status" value="2"/>
</dbReference>
<dbReference type="InterPro" id="IPR006355">
    <property type="entry name" value="LHPP/HDHD2"/>
</dbReference>
<evidence type="ECO:0000256" key="5">
    <source>
        <dbReference type="ARBA" id="ARBA00039666"/>
    </source>
</evidence>
<evidence type="ECO:0000313" key="7">
    <source>
        <dbReference type="EMBL" id="KAK8402129.1"/>
    </source>
</evidence>
<sequence>MSLLLPASWRLVTGVSADYAVCVAACPGKNVTVKVVVDWSAVDDGVDYGSCLQYLKLSASLTSTPNKSAKNCSTSCLLQYPAVSATMAKRIAAVLIDLSGTIHIEDAIIPGAIEALKRLRATQVKIKFVTNTTKESKHVLHERLKRIGFSIDSEEIFTSLTAARQLIDQRNLRPLMLIADAAKEDFSGVCYENENSVLVGLAPEHFNYERLTTAFRLLLDGAPLIAIHKARYYKRGDGLALGPGAFVSGLEYSSGCKAEVVGKPEAAFFHSALQDLGCTPAQAVMIGDDVQDDVCGAMKAGLAGILVKTGKYRPGDESHAELSPSHVAEDFPQAVDFIINNLLQS</sequence>
<evidence type="ECO:0000256" key="1">
    <source>
        <dbReference type="ARBA" id="ARBA00001946"/>
    </source>
</evidence>
<dbReference type="AlphaFoldDB" id="A0AAW0UR30"/>
<accession>A0AAW0UR30</accession>
<keyword evidence="3" id="KW-0479">Metal-binding</keyword>
<name>A0AAW0UR30_SCYPA</name>
<dbReference type="Proteomes" id="UP001487740">
    <property type="component" value="Unassembled WGS sequence"/>
</dbReference>
<gene>
    <name evidence="7" type="ORF">O3P69_001312</name>
</gene>
<comment type="similarity">
    <text evidence="2">Belongs to the HAD-like hydrolase superfamily.</text>
</comment>
<dbReference type="FunFam" id="3.40.50.1000:FF:000060">
    <property type="entry name" value="Haloacid dehalogenase-like hydrolase domain-containing protein 2"/>
    <property type="match status" value="1"/>
</dbReference>
<evidence type="ECO:0000256" key="3">
    <source>
        <dbReference type="ARBA" id="ARBA00022723"/>
    </source>
</evidence>
<proteinExistence type="inferred from homology"/>
<keyword evidence="8" id="KW-1185">Reference proteome</keyword>
<dbReference type="EMBL" id="JARAKH010000008">
    <property type="protein sequence ID" value="KAK8402129.1"/>
    <property type="molecule type" value="Genomic_DNA"/>
</dbReference>
<protein>
    <recommendedName>
        <fullName evidence="5">Haloacid dehalogenase-like hydrolase domain-containing protein 2</fullName>
    </recommendedName>
</protein>
<dbReference type="InterPro" id="IPR006357">
    <property type="entry name" value="HAD-SF_hydro_IIA"/>
</dbReference>
<feature type="signal peptide" evidence="6">
    <location>
        <begin position="1"/>
        <end position="17"/>
    </location>
</feature>
<dbReference type="GO" id="GO:0046872">
    <property type="term" value="F:metal ion binding"/>
    <property type="evidence" value="ECO:0007669"/>
    <property type="project" value="UniProtKB-KW"/>
</dbReference>